<protein>
    <submittedName>
        <fullName evidence="2">Uncharacterized protein</fullName>
    </submittedName>
</protein>
<feature type="compositionally biased region" description="Basic residues" evidence="1">
    <location>
        <begin position="1"/>
        <end position="11"/>
    </location>
</feature>
<dbReference type="EMBL" id="CAMPGE010012653">
    <property type="protein sequence ID" value="CAI2371417.1"/>
    <property type="molecule type" value="Genomic_DNA"/>
</dbReference>
<feature type="region of interest" description="Disordered" evidence="1">
    <location>
        <begin position="251"/>
        <end position="282"/>
    </location>
</feature>
<feature type="compositionally biased region" description="Polar residues" evidence="1">
    <location>
        <begin position="559"/>
        <end position="575"/>
    </location>
</feature>
<sequence>MERVKRKRYLTTRKSPSNEEGNSKLAKDSRNFVVKRISLFQNEDSDCVPQQIGTSVNPRRSKRCNITRLGHLKDMTTHNAAIALHNQLPGSDCNKVDIYRRMKSTRHTPKRKRKVPKSTKNVPKRILTVNRKSKAALSKPACITHKVEYFYGPYESERCQKYGLQKDQEKWMTFANTSEQPWNPIVDCILSQEGDFYNKVIKFMKGDQKDASPSKKGSLMNLNLSKLKPYRRRFRRISRRQMDEKVWKPVREEAKQHDSNTNKTSSSIFKCDSNQNIVKPPPMKRLEPVREFAPNTLVENKENKDSIKEVSFETTLKTESFSCSSSAATVENFPVIKLIKPEETLREELFELSNNQTEKGDHHNDKLSQSSLSCDSLESIEKLVPLRVKSTSFNKKSLANDATSPKESKKKLKISGKRIQTDLDLVKKKISSPAEVKNKPKKHHKRKILKTFKVKKSMISAEIVPITLQGQTEKIAQEQEALNRKTINIISPRPSTRILDMIMMENTLSQKPITPHAQDVQPGMDTFTDAVVNKPNRKNSPHRRRFNSTAVPQRKTRNSYKMSTSLKKPPCQKNSLEDSTTELFKTKLSLKFQLSPKNILKPVKERMDTKGMSSYQKAVKRVQDSAGYFIDKFCSNDTGFGKREHTISKQCQEDSSYKRLLSLETSKQKDIGLSLISNNFKRNVTDVNRYKFQSSGLQNDLGLGSGKDIGSSLHQPSISTKVTDKASDRLKIYQDLKETIKKKLGLKKKQKKCMRNKKVSSVLSQRNHDSIIKGTKKKAHLNDGKQDFSRTFVISDDLSLDMINIPVLSRNEKSRPNQTSTTQNSPLFGTKSRIRPQNLICHPRINSPQPNHKPSPLLPKRNHKISTIIQNTKIYSRSPHKSQRRPFSPQNSFMKQHKCCKGSSPCPHHFV</sequence>
<feature type="region of interest" description="Disordered" evidence="1">
    <location>
        <begin position="809"/>
        <end position="831"/>
    </location>
</feature>
<keyword evidence="3" id="KW-1185">Reference proteome</keyword>
<evidence type="ECO:0000256" key="1">
    <source>
        <dbReference type="SAM" id="MobiDB-lite"/>
    </source>
</evidence>
<gene>
    <name evidence="2" type="ORF">ECRASSUSDP1_LOCUS12739</name>
</gene>
<feature type="region of interest" description="Disordered" evidence="1">
    <location>
        <begin position="1"/>
        <end position="26"/>
    </location>
</feature>
<organism evidence="2 3">
    <name type="scientific">Euplotes crassus</name>
    <dbReference type="NCBI Taxonomy" id="5936"/>
    <lineage>
        <taxon>Eukaryota</taxon>
        <taxon>Sar</taxon>
        <taxon>Alveolata</taxon>
        <taxon>Ciliophora</taxon>
        <taxon>Intramacronucleata</taxon>
        <taxon>Spirotrichea</taxon>
        <taxon>Hypotrichia</taxon>
        <taxon>Euplotida</taxon>
        <taxon>Euplotidae</taxon>
        <taxon>Moneuplotes</taxon>
    </lineage>
</organism>
<feature type="compositionally biased region" description="Basic residues" evidence="1">
    <location>
        <begin position="535"/>
        <end position="546"/>
    </location>
</feature>
<dbReference type="Proteomes" id="UP001295684">
    <property type="component" value="Unassembled WGS sequence"/>
</dbReference>
<evidence type="ECO:0000313" key="3">
    <source>
        <dbReference type="Proteomes" id="UP001295684"/>
    </source>
</evidence>
<name>A0AAD1UMF3_EUPCR</name>
<comment type="caution">
    <text evidence="2">The sequence shown here is derived from an EMBL/GenBank/DDBJ whole genome shotgun (WGS) entry which is preliminary data.</text>
</comment>
<proteinExistence type="predicted"/>
<feature type="compositionally biased region" description="Polar residues" evidence="1">
    <location>
        <begin position="261"/>
        <end position="277"/>
    </location>
</feature>
<dbReference type="AlphaFoldDB" id="A0AAD1UMF3"/>
<reference evidence="2" key="1">
    <citation type="submission" date="2023-07" db="EMBL/GenBank/DDBJ databases">
        <authorList>
            <consortium name="AG Swart"/>
            <person name="Singh M."/>
            <person name="Singh A."/>
            <person name="Seah K."/>
            <person name="Emmerich C."/>
        </authorList>
    </citation>
    <scope>NUCLEOTIDE SEQUENCE</scope>
    <source>
        <strain evidence="2">DP1</strain>
    </source>
</reference>
<feature type="compositionally biased region" description="Basic and acidic residues" evidence="1">
    <location>
        <begin position="251"/>
        <end position="260"/>
    </location>
</feature>
<feature type="region of interest" description="Disordered" evidence="1">
    <location>
        <begin position="534"/>
        <end position="575"/>
    </location>
</feature>
<evidence type="ECO:0000313" key="2">
    <source>
        <dbReference type="EMBL" id="CAI2371417.1"/>
    </source>
</evidence>
<feature type="compositionally biased region" description="Polar residues" evidence="1">
    <location>
        <begin position="816"/>
        <end position="827"/>
    </location>
</feature>
<accession>A0AAD1UMF3</accession>